<evidence type="ECO:0000313" key="2">
    <source>
        <dbReference type="Proteomes" id="UP000016649"/>
    </source>
</evidence>
<gene>
    <name evidence="1" type="ORF">HMPREF9193_02181</name>
</gene>
<keyword evidence="2" id="KW-1185">Reference proteome</keyword>
<name>A0ABN0NVV5_TRELE</name>
<sequence length="42" mass="5201">MNNIEESCDFALTRTYTLYDTVYRNFIKMNLFIKFYLNFSFL</sequence>
<protein>
    <submittedName>
        <fullName evidence="1">Uncharacterized protein</fullName>
    </submittedName>
</protein>
<organism evidence="1 2">
    <name type="scientific">Treponema lecithinolyticum ATCC 700332</name>
    <dbReference type="NCBI Taxonomy" id="1321815"/>
    <lineage>
        <taxon>Bacteria</taxon>
        <taxon>Pseudomonadati</taxon>
        <taxon>Spirochaetota</taxon>
        <taxon>Spirochaetia</taxon>
        <taxon>Spirochaetales</taxon>
        <taxon>Treponemataceae</taxon>
        <taxon>Treponema</taxon>
    </lineage>
</organism>
<dbReference type="Proteomes" id="UP000016649">
    <property type="component" value="Unassembled WGS sequence"/>
</dbReference>
<accession>A0ABN0NVV5</accession>
<evidence type="ECO:0000313" key="1">
    <source>
        <dbReference type="EMBL" id="ERJ91480.1"/>
    </source>
</evidence>
<proteinExistence type="predicted"/>
<reference evidence="1 2" key="1">
    <citation type="submission" date="2013-08" db="EMBL/GenBank/DDBJ databases">
        <authorList>
            <person name="Weinstock G."/>
            <person name="Sodergren E."/>
            <person name="Wylie T."/>
            <person name="Fulton L."/>
            <person name="Fulton R."/>
            <person name="Fronick C."/>
            <person name="O'Laughlin M."/>
            <person name="Godfrey J."/>
            <person name="Miner T."/>
            <person name="Herter B."/>
            <person name="Appelbaum E."/>
            <person name="Cordes M."/>
            <person name="Lek S."/>
            <person name="Wollam A."/>
            <person name="Pepin K.H."/>
            <person name="Palsikar V.B."/>
            <person name="Mitreva M."/>
            <person name="Wilson R.K."/>
        </authorList>
    </citation>
    <scope>NUCLEOTIDE SEQUENCE [LARGE SCALE GENOMIC DNA]</scope>
    <source>
        <strain evidence="1 2">ATCC 700332</strain>
    </source>
</reference>
<comment type="caution">
    <text evidence="1">The sequence shown here is derived from an EMBL/GenBank/DDBJ whole genome shotgun (WGS) entry which is preliminary data.</text>
</comment>
<dbReference type="EMBL" id="AWVH01000045">
    <property type="protein sequence ID" value="ERJ91480.1"/>
    <property type="molecule type" value="Genomic_DNA"/>
</dbReference>